<sequence>MQIDHAGDHVGRNNLGIFIFSGAALSYFLIGGKLSSVESVIEINIALDFETLFLNKWPTCVKGFYKTYMLNIMLTASKKVITRNWMTDKPPTLENVVQDILLMEKLTFALRLEQDRFEKCWTPWWTFMSTKSETDEIEVTLTIP</sequence>
<protein>
    <submittedName>
        <fullName evidence="1">Uncharacterized protein</fullName>
    </submittedName>
</protein>
<comment type="caution">
    <text evidence="1">The sequence shown here is derived from an EMBL/GenBank/DDBJ whole genome shotgun (WGS) entry which is preliminary data.</text>
</comment>
<name>A0ABU7A8E1_9TELE</name>
<gene>
    <name evidence="1" type="ORF">ATANTOWER_025670</name>
</gene>
<reference evidence="1 2" key="1">
    <citation type="submission" date="2021-07" db="EMBL/GenBank/DDBJ databases">
        <authorList>
            <person name="Palmer J.M."/>
        </authorList>
    </citation>
    <scope>NUCLEOTIDE SEQUENCE [LARGE SCALE GENOMIC DNA]</scope>
    <source>
        <strain evidence="1 2">AT_MEX2019</strain>
        <tissue evidence="1">Muscle</tissue>
    </source>
</reference>
<keyword evidence="2" id="KW-1185">Reference proteome</keyword>
<dbReference type="Proteomes" id="UP001345963">
    <property type="component" value="Unassembled WGS sequence"/>
</dbReference>
<accession>A0ABU7A8E1</accession>
<evidence type="ECO:0000313" key="1">
    <source>
        <dbReference type="EMBL" id="MED6234267.1"/>
    </source>
</evidence>
<organism evidence="1 2">
    <name type="scientific">Ataeniobius toweri</name>
    <dbReference type="NCBI Taxonomy" id="208326"/>
    <lineage>
        <taxon>Eukaryota</taxon>
        <taxon>Metazoa</taxon>
        <taxon>Chordata</taxon>
        <taxon>Craniata</taxon>
        <taxon>Vertebrata</taxon>
        <taxon>Euteleostomi</taxon>
        <taxon>Actinopterygii</taxon>
        <taxon>Neopterygii</taxon>
        <taxon>Teleostei</taxon>
        <taxon>Neoteleostei</taxon>
        <taxon>Acanthomorphata</taxon>
        <taxon>Ovalentaria</taxon>
        <taxon>Atherinomorphae</taxon>
        <taxon>Cyprinodontiformes</taxon>
        <taxon>Goodeidae</taxon>
        <taxon>Ataeniobius</taxon>
    </lineage>
</organism>
<proteinExistence type="predicted"/>
<dbReference type="EMBL" id="JAHUTI010005973">
    <property type="protein sequence ID" value="MED6234267.1"/>
    <property type="molecule type" value="Genomic_DNA"/>
</dbReference>
<evidence type="ECO:0000313" key="2">
    <source>
        <dbReference type="Proteomes" id="UP001345963"/>
    </source>
</evidence>